<proteinExistence type="predicted"/>
<dbReference type="OrthoDB" id="411871at2759"/>
<dbReference type="AlphaFoldDB" id="A0A821UK47"/>
<name>A0A821UK47_9NEOP</name>
<evidence type="ECO:0000313" key="2">
    <source>
        <dbReference type="Proteomes" id="UP000663880"/>
    </source>
</evidence>
<reference evidence="1" key="1">
    <citation type="submission" date="2021-02" db="EMBL/GenBank/DDBJ databases">
        <authorList>
            <person name="Steward A R."/>
        </authorList>
    </citation>
    <scope>NUCLEOTIDE SEQUENCE</scope>
</reference>
<keyword evidence="2" id="KW-1185">Reference proteome</keyword>
<protein>
    <recommendedName>
        <fullName evidence="3">RNase H type-1 domain-containing protein</fullName>
    </recommendedName>
</protein>
<sequence length="184" mass="20669">MVMEPIFTYVASIWGHATNKIYNKKLLIKTQRGFALRTTRAFKNSLFSTNAAVSLAGFVPLDLKVLESCEIEGARIRDVSKHIPDDIPVERPTPFTELLHPASRPLKYRTYKNNIDKHKADNTINIHTDGSKQETGQTGAAFVAYSPNNTQIIHKWNRKLHPTCTVFQAELVAIKGASDWAIAH</sequence>
<comment type="caution">
    <text evidence="1">The sequence shown here is derived from an EMBL/GenBank/DDBJ whole genome shotgun (WGS) entry which is preliminary data.</text>
</comment>
<dbReference type="InterPro" id="IPR036397">
    <property type="entry name" value="RNaseH_sf"/>
</dbReference>
<dbReference type="InterPro" id="IPR012337">
    <property type="entry name" value="RNaseH-like_sf"/>
</dbReference>
<organism evidence="1 2">
    <name type="scientific">Pieris macdunnoughi</name>
    <dbReference type="NCBI Taxonomy" id="345717"/>
    <lineage>
        <taxon>Eukaryota</taxon>
        <taxon>Metazoa</taxon>
        <taxon>Ecdysozoa</taxon>
        <taxon>Arthropoda</taxon>
        <taxon>Hexapoda</taxon>
        <taxon>Insecta</taxon>
        <taxon>Pterygota</taxon>
        <taxon>Neoptera</taxon>
        <taxon>Endopterygota</taxon>
        <taxon>Lepidoptera</taxon>
        <taxon>Glossata</taxon>
        <taxon>Ditrysia</taxon>
        <taxon>Papilionoidea</taxon>
        <taxon>Pieridae</taxon>
        <taxon>Pierinae</taxon>
        <taxon>Pieris</taxon>
    </lineage>
</organism>
<dbReference type="EMBL" id="CAJOBZ010000031">
    <property type="protein sequence ID" value="CAF4891384.1"/>
    <property type="molecule type" value="Genomic_DNA"/>
</dbReference>
<evidence type="ECO:0008006" key="3">
    <source>
        <dbReference type="Google" id="ProtNLM"/>
    </source>
</evidence>
<dbReference type="Proteomes" id="UP000663880">
    <property type="component" value="Unassembled WGS sequence"/>
</dbReference>
<gene>
    <name evidence="1" type="ORF">PMACD_LOCUS10498</name>
</gene>
<evidence type="ECO:0000313" key="1">
    <source>
        <dbReference type="EMBL" id="CAF4891384.1"/>
    </source>
</evidence>
<dbReference type="GO" id="GO:0003676">
    <property type="term" value="F:nucleic acid binding"/>
    <property type="evidence" value="ECO:0007669"/>
    <property type="project" value="InterPro"/>
</dbReference>
<dbReference type="Gene3D" id="3.30.420.10">
    <property type="entry name" value="Ribonuclease H-like superfamily/Ribonuclease H"/>
    <property type="match status" value="1"/>
</dbReference>
<accession>A0A821UK47</accession>
<dbReference type="SUPFAM" id="SSF53098">
    <property type="entry name" value="Ribonuclease H-like"/>
    <property type="match status" value="1"/>
</dbReference>